<dbReference type="Gene3D" id="2.60.40.10">
    <property type="entry name" value="Immunoglobulins"/>
    <property type="match status" value="1"/>
</dbReference>
<protein>
    <recommendedName>
        <fullName evidence="4">Ig-like domain-containing protein</fullName>
    </recommendedName>
</protein>
<organism evidence="2 3">
    <name type="scientific">Mytilus coruscus</name>
    <name type="common">Sea mussel</name>
    <dbReference type="NCBI Taxonomy" id="42192"/>
    <lineage>
        <taxon>Eukaryota</taxon>
        <taxon>Metazoa</taxon>
        <taxon>Spiralia</taxon>
        <taxon>Lophotrochozoa</taxon>
        <taxon>Mollusca</taxon>
        <taxon>Bivalvia</taxon>
        <taxon>Autobranchia</taxon>
        <taxon>Pteriomorphia</taxon>
        <taxon>Mytilida</taxon>
        <taxon>Mytiloidea</taxon>
        <taxon>Mytilidae</taxon>
        <taxon>Mytilinae</taxon>
        <taxon>Mytilus</taxon>
    </lineage>
</organism>
<keyword evidence="1" id="KW-1133">Transmembrane helix</keyword>
<evidence type="ECO:0000313" key="2">
    <source>
        <dbReference type="EMBL" id="CAC5425226.1"/>
    </source>
</evidence>
<feature type="transmembrane region" description="Helical" evidence="1">
    <location>
        <begin position="270"/>
        <end position="290"/>
    </location>
</feature>
<dbReference type="AlphaFoldDB" id="A0A6J8EZY6"/>
<gene>
    <name evidence="2" type="ORF">MCOR_57069</name>
</gene>
<keyword evidence="3" id="KW-1185">Reference proteome</keyword>
<keyword evidence="1" id="KW-0812">Transmembrane</keyword>
<evidence type="ECO:0000313" key="3">
    <source>
        <dbReference type="Proteomes" id="UP000507470"/>
    </source>
</evidence>
<evidence type="ECO:0000256" key="1">
    <source>
        <dbReference type="SAM" id="Phobius"/>
    </source>
</evidence>
<name>A0A6J8EZY6_MYTCO</name>
<accession>A0A6J8EZY6</accession>
<dbReference type="SUPFAM" id="SSF48726">
    <property type="entry name" value="Immunoglobulin"/>
    <property type="match status" value="1"/>
</dbReference>
<dbReference type="Proteomes" id="UP000507470">
    <property type="component" value="Unassembled WGS sequence"/>
</dbReference>
<dbReference type="InterPro" id="IPR013783">
    <property type="entry name" value="Ig-like_fold"/>
</dbReference>
<proteinExistence type="predicted"/>
<dbReference type="OrthoDB" id="6158624at2759"/>
<evidence type="ECO:0008006" key="4">
    <source>
        <dbReference type="Google" id="ProtNLM"/>
    </source>
</evidence>
<dbReference type="InterPro" id="IPR036179">
    <property type="entry name" value="Ig-like_dom_sf"/>
</dbReference>
<sequence>MTAVLHPSSGLYLLGRVTLTNITNASTNATLIFHILKCKDEMDYICKYNYYDIDDAVKYEESETTRILVKASSTIPDRFSRVTLPSNTMEKQGNNLCNFLQGDTVTTTHLQSAEQSSLFFREGDTVMFTCSGNTGKPPGKLVWRKTFHQHMRSITYSNETTATVEIAEICSFRGTTNLTIQITAEDLKAKIRCAEESQIDVQGLYVETQPLNVHCEYSFTLSKFAHLLFESSNESYEDVVQNNSGVYICEAENIIENVNYRNSNPMEIEIVYVIPVICAVLSIVTCVAVIKYCCICPKRQEKEENCSRKFSFDGITFNPEYTSVILTNNTTTGEKRDTLAVNNRNDDNKSKSKYVGNIRQPSVINMREDLIKTVDVIPNMETTSFHTPVYAVPSDALQVKNVSCKIPPGMTSFKD</sequence>
<reference evidence="2 3" key="1">
    <citation type="submission" date="2020-06" db="EMBL/GenBank/DDBJ databases">
        <authorList>
            <person name="Li R."/>
            <person name="Bekaert M."/>
        </authorList>
    </citation>
    <scope>NUCLEOTIDE SEQUENCE [LARGE SCALE GENOMIC DNA]</scope>
    <source>
        <strain evidence="3">wild</strain>
    </source>
</reference>
<keyword evidence="1" id="KW-0472">Membrane</keyword>
<dbReference type="EMBL" id="CACVKT020010228">
    <property type="protein sequence ID" value="CAC5425226.1"/>
    <property type="molecule type" value="Genomic_DNA"/>
</dbReference>